<evidence type="ECO:0000313" key="3">
    <source>
        <dbReference type="EMBL" id="CAL8076897.1"/>
    </source>
</evidence>
<comment type="caution">
    <text evidence="3">The sequence shown here is derived from an EMBL/GenBank/DDBJ whole genome shotgun (WGS) entry which is preliminary data.</text>
</comment>
<gene>
    <name evidence="3" type="ORF">ODALV1_LOCUS3628</name>
</gene>
<evidence type="ECO:0000313" key="4">
    <source>
        <dbReference type="Proteomes" id="UP001642540"/>
    </source>
</evidence>
<evidence type="ECO:0000256" key="1">
    <source>
        <dbReference type="SAM" id="MobiDB-lite"/>
    </source>
</evidence>
<dbReference type="Proteomes" id="UP001642540">
    <property type="component" value="Unassembled WGS sequence"/>
</dbReference>
<feature type="compositionally biased region" description="Acidic residues" evidence="1">
    <location>
        <begin position="327"/>
        <end position="343"/>
    </location>
</feature>
<accession>A0ABP1PTI4</accession>
<feature type="region of interest" description="Disordered" evidence="1">
    <location>
        <begin position="159"/>
        <end position="179"/>
    </location>
</feature>
<sequence length="367" mass="40234">MRLFILVNLCALAYGCIESLTCRSCIDSPGCGFAVLDKSNLGKCVKLTQVKQLKAKMTAKTPVQCGFAEFIIKVAEDRRNPHSQPINATSVTKFYSGVPERHAFEVAQTNVTNSKPNTVAPSGSKNYQAVNSTTASAIIPPLPLHAKLWQTRNYTITSTTRGPIPQNATKPASTTWMPPVSPRLISASVNAIKNWTTDQNAERSLNSASQQQLRDGCQPTYHQAMRWVNPPNGPAAPDNQPNIPVEEFLAQPPPVDHARAHAAGLNSLLFDSSSVAGLEFINLDFPIPDTLQISTVNPFDEAFTPAPITSATPSSSQHQEIEMEQERNDDDNEYSSSEDDEPEVLPQAGIISKFGRITRRPNFFRYL</sequence>
<dbReference type="EMBL" id="CAXLJM020000012">
    <property type="protein sequence ID" value="CAL8076897.1"/>
    <property type="molecule type" value="Genomic_DNA"/>
</dbReference>
<feature type="signal peptide" evidence="2">
    <location>
        <begin position="1"/>
        <end position="15"/>
    </location>
</feature>
<evidence type="ECO:0000256" key="2">
    <source>
        <dbReference type="SAM" id="SignalP"/>
    </source>
</evidence>
<feature type="compositionally biased region" description="Polar residues" evidence="1">
    <location>
        <begin position="159"/>
        <end position="176"/>
    </location>
</feature>
<dbReference type="PROSITE" id="PS51257">
    <property type="entry name" value="PROKAR_LIPOPROTEIN"/>
    <property type="match status" value="1"/>
</dbReference>
<proteinExistence type="predicted"/>
<keyword evidence="4" id="KW-1185">Reference proteome</keyword>
<reference evidence="3 4" key="1">
    <citation type="submission" date="2024-08" db="EMBL/GenBank/DDBJ databases">
        <authorList>
            <person name="Cucini C."/>
            <person name="Frati F."/>
        </authorList>
    </citation>
    <scope>NUCLEOTIDE SEQUENCE [LARGE SCALE GENOMIC DNA]</scope>
</reference>
<feature type="region of interest" description="Disordered" evidence="1">
    <location>
        <begin position="302"/>
        <end position="347"/>
    </location>
</feature>
<organism evidence="3 4">
    <name type="scientific">Orchesella dallaii</name>
    <dbReference type="NCBI Taxonomy" id="48710"/>
    <lineage>
        <taxon>Eukaryota</taxon>
        <taxon>Metazoa</taxon>
        <taxon>Ecdysozoa</taxon>
        <taxon>Arthropoda</taxon>
        <taxon>Hexapoda</taxon>
        <taxon>Collembola</taxon>
        <taxon>Entomobryomorpha</taxon>
        <taxon>Entomobryoidea</taxon>
        <taxon>Orchesellidae</taxon>
        <taxon>Orchesellinae</taxon>
        <taxon>Orchesella</taxon>
    </lineage>
</organism>
<feature type="chain" id="PRO_5045669699" evidence="2">
    <location>
        <begin position="16"/>
        <end position="367"/>
    </location>
</feature>
<protein>
    <submittedName>
        <fullName evidence="3">Uncharacterized protein</fullName>
    </submittedName>
</protein>
<name>A0ABP1PTI4_9HEXA</name>
<keyword evidence="2" id="KW-0732">Signal</keyword>
<feature type="compositionally biased region" description="Low complexity" evidence="1">
    <location>
        <begin position="302"/>
        <end position="316"/>
    </location>
</feature>